<dbReference type="GeneID" id="70244181"/>
<evidence type="ECO:0000256" key="2">
    <source>
        <dbReference type="ARBA" id="ARBA00022723"/>
    </source>
</evidence>
<dbReference type="AlphaFoldDB" id="A0AAD4Q334"/>
<evidence type="ECO:0000256" key="6">
    <source>
        <dbReference type="SAM" id="MobiDB-lite"/>
    </source>
</evidence>
<keyword evidence="5" id="KW-0539">Nucleus</keyword>
<dbReference type="PANTHER" id="PTHR47338">
    <property type="entry name" value="ZN(II)2CYS6 TRANSCRIPTION FACTOR (EUROFUNG)-RELATED"/>
    <property type="match status" value="1"/>
</dbReference>
<evidence type="ECO:0000256" key="4">
    <source>
        <dbReference type="ARBA" id="ARBA00023163"/>
    </source>
</evidence>
<sequence>MFLFKGNQQRPTCSRCQEAGIACIYSSKRRKPGPPKGVRRKRRSPQTGTDIPTDPTQLMEELNSSIFPGHDVNSAATNIYFPSESGFPDTETFLGLNFSNTHSMRGTQLLNTSGTESGSHELPFTPTEELDLLNNFFAYFHPSGFLFQKNKFLAKYHNGLLDRSLINTILVITLLTLRPRTTTDHINLEDLLDKLRNSCSYAIETSSGFLTLDVFRQACMLAFFDFHQRPGLQSWMKVGQLTRHAYRQGLNQIENPDTCAIYQFPHTIAEDIEEWRRAWWFIYTLDSYSNIMASTPFLIELDGVHTALIGQESESTSDEGLEKSERAFLASEPDQLWKTMQTIVANGNELNANIHLITTTILRMAAKLSLLRKQNPSEDLFRRIESLKGHISAVRLAMPLRYMKPTRDVIINETKERHHERLVCILHIHAALLMLSIPPYPHKDEDAWLLAWRQTLEPCDDIVSVLKEWDVFASLVVIWLLGKYGFENDVEVRERMGRASDILTLFLDHFEPLCCQPRVLKMWFQKFKVQYPGSFGSKQISQILRSINVPFQLNASHPLMQQDHLGAGSTPPPLNPFGEQSLTSLNLLSPSFDIDDLQLII</sequence>
<accession>A0AAD4Q334</accession>
<feature type="compositionally biased region" description="Polar residues" evidence="6">
    <location>
        <begin position="46"/>
        <end position="56"/>
    </location>
</feature>
<comment type="caution">
    <text evidence="8">The sequence shown here is derived from an EMBL/GenBank/DDBJ whole genome shotgun (WGS) entry which is preliminary data.</text>
</comment>
<keyword evidence="4" id="KW-0804">Transcription</keyword>
<gene>
    <name evidence="8" type="ORF">BGW36DRAFT_357621</name>
</gene>
<proteinExistence type="predicted"/>
<feature type="region of interest" description="Disordered" evidence="6">
    <location>
        <begin position="27"/>
        <end position="56"/>
    </location>
</feature>
<keyword evidence="9" id="KW-1185">Reference proteome</keyword>
<evidence type="ECO:0000313" key="8">
    <source>
        <dbReference type="EMBL" id="KAH8700988.1"/>
    </source>
</evidence>
<dbReference type="GO" id="GO:0005634">
    <property type="term" value="C:nucleus"/>
    <property type="evidence" value="ECO:0007669"/>
    <property type="project" value="UniProtKB-SubCell"/>
</dbReference>
<dbReference type="GO" id="GO:0000981">
    <property type="term" value="F:DNA-binding transcription factor activity, RNA polymerase II-specific"/>
    <property type="evidence" value="ECO:0007669"/>
    <property type="project" value="InterPro"/>
</dbReference>
<dbReference type="CDD" id="cd12148">
    <property type="entry name" value="fungal_TF_MHR"/>
    <property type="match status" value="1"/>
</dbReference>
<dbReference type="Pfam" id="PF04082">
    <property type="entry name" value="Fungal_trans"/>
    <property type="match status" value="1"/>
</dbReference>
<comment type="subcellular location">
    <subcellularLocation>
        <location evidence="1">Nucleus</location>
    </subcellularLocation>
</comment>
<dbReference type="SMART" id="SM00906">
    <property type="entry name" value="Fungal_trans"/>
    <property type="match status" value="1"/>
</dbReference>
<protein>
    <recommendedName>
        <fullName evidence="7">Xylanolytic transcriptional activator regulatory domain-containing protein</fullName>
    </recommendedName>
</protein>
<dbReference type="EMBL" id="JAJTJA010000004">
    <property type="protein sequence ID" value="KAH8700988.1"/>
    <property type="molecule type" value="Genomic_DNA"/>
</dbReference>
<organism evidence="8 9">
    <name type="scientific">Talaromyces proteolyticus</name>
    <dbReference type="NCBI Taxonomy" id="1131652"/>
    <lineage>
        <taxon>Eukaryota</taxon>
        <taxon>Fungi</taxon>
        <taxon>Dikarya</taxon>
        <taxon>Ascomycota</taxon>
        <taxon>Pezizomycotina</taxon>
        <taxon>Eurotiomycetes</taxon>
        <taxon>Eurotiomycetidae</taxon>
        <taxon>Eurotiales</taxon>
        <taxon>Trichocomaceae</taxon>
        <taxon>Talaromyces</taxon>
        <taxon>Talaromyces sect. Bacilispori</taxon>
    </lineage>
</organism>
<keyword evidence="3" id="KW-0805">Transcription regulation</keyword>
<dbReference type="InterPro" id="IPR007219">
    <property type="entry name" value="XnlR_reg_dom"/>
</dbReference>
<feature type="domain" description="Xylanolytic transcriptional activator regulatory" evidence="7">
    <location>
        <begin position="234"/>
        <end position="315"/>
    </location>
</feature>
<dbReference type="RefSeq" id="XP_046074694.1">
    <property type="nucleotide sequence ID" value="XM_046213894.1"/>
</dbReference>
<dbReference type="PANTHER" id="PTHR47338:SF10">
    <property type="entry name" value="TRANSCRIPTION FACTOR DOMAIN-CONTAINING PROTEIN-RELATED"/>
    <property type="match status" value="1"/>
</dbReference>
<evidence type="ECO:0000313" key="9">
    <source>
        <dbReference type="Proteomes" id="UP001201262"/>
    </source>
</evidence>
<evidence type="ECO:0000256" key="1">
    <source>
        <dbReference type="ARBA" id="ARBA00004123"/>
    </source>
</evidence>
<reference evidence="8" key="1">
    <citation type="submission" date="2021-12" db="EMBL/GenBank/DDBJ databases">
        <title>Convergent genome expansion in fungi linked to evolution of root-endophyte symbiosis.</title>
        <authorList>
            <consortium name="DOE Joint Genome Institute"/>
            <person name="Ke Y.-H."/>
            <person name="Bonito G."/>
            <person name="Liao H.-L."/>
            <person name="Looney B."/>
            <person name="Rojas-Flechas A."/>
            <person name="Nash J."/>
            <person name="Hameed K."/>
            <person name="Schadt C."/>
            <person name="Martin F."/>
            <person name="Crous P.W."/>
            <person name="Miettinen O."/>
            <person name="Magnuson J.K."/>
            <person name="Labbe J."/>
            <person name="Jacobson D."/>
            <person name="Doktycz M.J."/>
            <person name="Veneault-Fourrey C."/>
            <person name="Kuo A."/>
            <person name="Mondo S."/>
            <person name="Calhoun S."/>
            <person name="Riley R."/>
            <person name="Ohm R."/>
            <person name="LaButti K."/>
            <person name="Andreopoulos B."/>
            <person name="Pangilinan J."/>
            <person name="Nolan M."/>
            <person name="Tritt A."/>
            <person name="Clum A."/>
            <person name="Lipzen A."/>
            <person name="Daum C."/>
            <person name="Barry K."/>
            <person name="Grigoriev I.V."/>
            <person name="Vilgalys R."/>
        </authorList>
    </citation>
    <scope>NUCLEOTIDE SEQUENCE</scope>
    <source>
        <strain evidence="8">PMI_201</strain>
    </source>
</reference>
<dbReference type="GO" id="GO:0006351">
    <property type="term" value="P:DNA-templated transcription"/>
    <property type="evidence" value="ECO:0007669"/>
    <property type="project" value="InterPro"/>
</dbReference>
<evidence type="ECO:0000259" key="7">
    <source>
        <dbReference type="SMART" id="SM00906"/>
    </source>
</evidence>
<dbReference type="GO" id="GO:0008270">
    <property type="term" value="F:zinc ion binding"/>
    <property type="evidence" value="ECO:0007669"/>
    <property type="project" value="InterPro"/>
</dbReference>
<name>A0AAD4Q334_9EURO</name>
<dbReference type="Proteomes" id="UP001201262">
    <property type="component" value="Unassembled WGS sequence"/>
</dbReference>
<dbReference type="InterPro" id="IPR050815">
    <property type="entry name" value="TF_fung"/>
</dbReference>
<feature type="compositionally biased region" description="Basic residues" evidence="6">
    <location>
        <begin position="27"/>
        <end position="44"/>
    </location>
</feature>
<evidence type="ECO:0000256" key="5">
    <source>
        <dbReference type="ARBA" id="ARBA00023242"/>
    </source>
</evidence>
<keyword evidence="2" id="KW-0479">Metal-binding</keyword>
<dbReference type="GO" id="GO:0003677">
    <property type="term" value="F:DNA binding"/>
    <property type="evidence" value="ECO:0007669"/>
    <property type="project" value="InterPro"/>
</dbReference>
<evidence type="ECO:0000256" key="3">
    <source>
        <dbReference type="ARBA" id="ARBA00023015"/>
    </source>
</evidence>